<evidence type="ECO:0000313" key="2">
    <source>
        <dbReference type="Proteomes" id="UP001558713"/>
    </source>
</evidence>
<dbReference type="Proteomes" id="UP001558713">
    <property type="component" value="Unassembled WGS sequence"/>
</dbReference>
<gene>
    <name evidence="1" type="ORF">V5N11_019843</name>
</gene>
<accession>A0ABD1A1B7</accession>
<protein>
    <submittedName>
        <fullName evidence="1">Ethylene-responsive transcription factor 6</fullName>
    </submittedName>
</protein>
<evidence type="ECO:0000313" key="1">
    <source>
        <dbReference type="EMBL" id="KAL1200658.1"/>
    </source>
</evidence>
<keyword evidence="2" id="KW-1185">Reference proteome</keyword>
<comment type="caution">
    <text evidence="1">The sequence shown here is derived from an EMBL/GenBank/DDBJ whole genome shotgun (WGS) entry which is preliminary data.</text>
</comment>
<reference evidence="1 2" key="1">
    <citation type="submission" date="2024-04" db="EMBL/GenBank/DDBJ databases">
        <title>Genome assembly C_amara_ONT_v2.</title>
        <authorList>
            <person name="Yant L."/>
            <person name="Moore C."/>
            <person name="Slenker M."/>
        </authorList>
    </citation>
    <scope>NUCLEOTIDE SEQUENCE [LARGE SCALE GENOMIC DNA]</scope>
    <source>
        <tissue evidence="1">Leaf</tissue>
    </source>
</reference>
<sequence length="114" mass="13019">MATPSEVSALFLIKNHLLDEFSPMPTATTNRWMNESLTSESSFDFPIFGSYGFTSFDQTGFEFSEFETKPEIIDHVTPKFTNESEFSDFELKPIIDSEFQSEQTAVEDRAAEHN</sequence>
<proteinExistence type="predicted"/>
<name>A0ABD1A1B7_CARAN</name>
<dbReference type="EMBL" id="JBANAX010000614">
    <property type="protein sequence ID" value="KAL1200658.1"/>
    <property type="molecule type" value="Genomic_DNA"/>
</dbReference>
<dbReference type="AlphaFoldDB" id="A0ABD1A1B7"/>
<organism evidence="1 2">
    <name type="scientific">Cardamine amara subsp. amara</name>
    <dbReference type="NCBI Taxonomy" id="228776"/>
    <lineage>
        <taxon>Eukaryota</taxon>
        <taxon>Viridiplantae</taxon>
        <taxon>Streptophyta</taxon>
        <taxon>Embryophyta</taxon>
        <taxon>Tracheophyta</taxon>
        <taxon>Spermatophyta</taxon>
        <taxon>Magnoliopsida</taxon>
        <taxon>eudicotyledons</taxon>
        <taxon>Gunneridae</taxon>
        <taxon>Pentapetalae</taxon>
        <taxon>rosids</taxon>
        <taxon>malvids</taxon>
        <taxon>Brassicales</taxon>
        <taxon>Brassicaceae</taxon>
        <taxon>Cardamineae</taxon>
        <taxon>Cardamine</taxon>
    </lineage>
</organism>